<proteinExistence type="inferred from homology"/>
<comment type="function">
    <text evidence="7">Responsible for the coupling of flagellin expression to flagellar assembly by preventing expression of the flagellin genes when a component of the middle class of proteins is defective. It negatively regulates flagellar genes by inhibiting the activity of FliA by directly binding to FliA.</text>
</comment>
<gene>
    <name evidence="11" type="primary">flgM</name>
    <name evidence="11" type="ORF">QTH91_00410</name>
</gene>
<evidence type="ECO:0000256" key="1">
    <source>
        <dbReference type="ARBA" id="ARBA00005322"/>
    </source>
</evidence>
<evidence type="ECO:0000259" key="10">
    <source>
        <dbReference type="Pfam" id="PF04316"/>
    </source>
</evidence>
<keyword evidence="3" id="KW-0678">Repressor</keyword>
<evidence type="ECO:0000256" key="4">
    <source>
        <dbReference type="ARBA" id="ARBA00022795"/>
    </source>
</evidence>
<name>A0ABT7N4T1_9BURK</name>
<feature type="region of interest" description="Disordered" evidence="9">
    <location>
        <begin position="1"/>
        <end position="38"/>
    </location>
</feature>
<evidence type="ECO:0000256" key="5">
    <source>
        <dbReference type="ARBA" id="ARBA00023015"/>
    </source>
</evidence>
<reference evidence="11" key="1">
    <citation type="submission" date="2023-06" db="EMBL/GenBank/DDBJ databases">
        <authorList>
            <person name="Jiang Y."/>
            <person name="Liu Q."/>
        </authorList>
    </citation>
    <scope>NUCLEOTIDE SEQUENCE</scope>
    <source>
        <strain evidence="11">CGMCC 1.12089</strain>
    </source>
</reference>
<dbReference type="EMBL" id="JASZYV010000001">
    <property type="protein sequence ID" value="MDM0042930.1"/>
    <property type="molecule type" value="Genomic_DNA"/>
</dbReference>
<evidence type="ECO:0000256" key="2">
    <source>
        <dbReference type="ARBA" id="ARBA00017823"/>
    </source>
</evidence>
<dbReference type="InterPro" id="IPR035890">
    <property type="entry name" value="Anti-sigma-28_factor_FlgM_sf"/>
</dbReference>
<protein>
    <recommendedName>
        <fullName evidence="2">Negative regulator of flagellin synthesis</fullName>
    </recommendedName>
    <alternativeName>
        <fullName evidence="8">Anti-sigma-28 factor</fullName>
    </alternativeName>
</protein>
<evidence type="ECO:0000256" key="7">
    <source>
        <dbReference type="ARBA" id="ARBA00024739"/>
    </source>
</evidence>
<keyword evidence="6" id="KW-0804">Transcription</keyword>
<keyword evidence="11" id="KW-0966">Cell projection</keyword>
<dbReference type="Pfam" id="PF04316">
    <property type="entry name" value="FlgM"/>
    <property type="match status" value="1"/>
</dbReference>
<feature type="domain" description="Anti-sigma-28 factor FlgM C-terminal" evidence="10">
    <location>
        <begin position="39"/>
        <end position="87"/>
    </location>
</feature>
<keyword evidence="5" id="KW-0805">Transcription regulation</keyword>
<feature type="compositionally biased region" description="Low complexity" evidence="9">
    <location>
        <begin position="1"/>
        <end position="31"/>
    </location>
</feature>
<dbReference type="InterPro" id="IPR007412">
    <property type="entry name" value="FlgM"/>
</dbReference>
<dbReference type="Proteomes" id="UP001174908">
    <property type="component" value="Unassembled WGS sequence"/>
</dbReference>
<evidence type="ECO:0000256" key="8">
    <source>
        <dbReference type="ARBA" id="ARBA00030117"/>
    </source>
</evidence>
<accession>A0ABT7N4T1</accession>
<dbReference type="SUPFAM" id="SSF101498">
    <property type="entry name" value="Anti-sigma factor FlgM"/>
    <property type="match status" value="1"/>
</dbReference>
<dbReference type="RefSeq" id="WP_286658061.1">
    <property type="nucleotide sequence ID" value="NZ_JASZYV010000001.1"/>
</dbReference>
<comment type="caution">
    <text evidence="11">The sequence shown here is derived from an EMBL/GenBank/DDBJ whole genome shotgun (WGS) entry which is preliminary data.</text>
</comment>
<evidence type="ECO:0000256" key="6">
    <source>
        <dbReference type="ARBA" id="ARBA00023163"/>
    </source>
</evidence>
<evidence type="ECO:0000313" key="11">
    <source>
        <dbReference type="EMBL" id="MDM0042930.1"/>
    </source>
</evidence>
<evidence type="ECO:0000256" key="9">
    <source>
        <dbReference type="SAM" id="MobiDB-lite"/>
    </source>
</evidence>
<keyword evidence="12" id="KW-1185">Reference proteome</keyword>
<dbReference type="NCBIfam" id="TIGR03824">
    <property type="entry name" value="FlgM_jcvi"/>
    <property type="match status" value="1"/>
</dbReference>
<sequence>MKIDPTAPSASSATRPAKQGSAAAAAAADAAGRTKDSTVQISAQVHAMPAGATGGEFDAARVAAIREDIRAGRYQVNPERIASGLLDSVRSLLGPDQEKKE</sequence>
<keyword evidence="11" id="KW-0969">Cilium</keyword>
<comment type="similarity">
    <text evidence="1">Belongs to the FlgM family.</text>
</comment>
<evidence type="ECO:0000256" key="3">
    <source>
        <dbReference type="ARBA" id="ARBA00022491"/>
    </source>
</evidence>
<evidence type="ECO:0000313" key="12">
    <source>
        <dbReference type="Proteomes" id="UP001174908"/>
    </source>
</evidence>
<organism evidence="11 12">
    <name type="scientific">Variovorax dokdonensis</name>
    <dbReference type="NCBI Taxonomy" id="344883"/>
    <lineage>
        <taxon>Bacteria</taxon>
        <taxon>Pseudomonadati</taxon>
        <taxon>Pseudomonadota</taxon>
        <taxon>Betaproteobacteria</taxon>
        <taxon>Burkholderiales</taxon>
        <taxon>Comamonadaceae</taxon>
        <taxon>Variovorax</taxon>
    </lineage>
</organism>
<keyword evidence="4" id="KW-1005">Bacterial flagellum biogenesis</keyword>
<keyword evidence="11" id="KW-0282">Flagellum</keyword>
<dbReference type="InterPro" id="IPR031316">
    <property type="entry name" value="FlgM_C"/>
</dbReference>